<dbReference type="AlphaFoldDB" id="A0AAD9THT8"/>
<evidence type="ECO:0000313" key="2">
    <source>
        <dbReference type="EMBL" id="KAK2636380.1"/>
    </source>
</evidence>
<feature type="chain" id="PRO_5041996088" evidence="1">
    <location>
        <begin position="19"/>
        <end position="220"/>
    </location>
</feature>
<accession>A0AAD9THT8</accession>
<gene>
    <name evidence="2" type="ORF">Ddye_031172</name>
</gene>
<sequence length="220" mass="24129">MPRMQLSVLVLCVDKLLARDRCSMLVLHDDIGSCKVKVQVSDDHFLKVLCMGYNEKSGQVKDKDKLASKGEEGQKINKKSMSGKRSLCEEVKCSYSKHSKERVADVMCCRRSEKDGSVGNRDNFEMAGCCKDNIESVIRRRQSMGDRSNHHVGKLGKATGLLVPRKVLLIRLVGANKDVKHSCGGSIVKEKGEVSVGCVGKCCEANIKGKATNKGVKAGW</sequence>
<reference evidence="2" key="1">
    <citation type="journal article" date="2023" name="Plant J.">
        <title>Genome sequences and population genomics provide insights into the demographic history, inbreeding, and mutation load of two 'living fossil' tree species of Dipteronia.</title>
        <authorList>
            <person name="Feng Y."/>
            <person name="Comes H.P."/>
            <person name="Chen J."/>
            <person name="Zhu S."/>
            <person name="Lu R."/>
            <person name="Zhang X."/>
            <person name="Li P."/>
            <person name="Qiu J."/>
            <person name="Olsen K.M."/>
            <person name="Qiu Y."/>
        </authorList>
    </citation>
    <scope>NUCLEOTIDE SEQUENCE</scope>
    <source>
        <strain evidence="2">KIB01</strain>
    </source>
</reference>
<protein>
    <submittedName>
        <fullName evidence="2">Uncharacterized protein</fullName>
    </submittedName>
</protein>
<organism evidence="2 3">
    <name type="scientific">Dipteronia dyeriana</name>
    <dbReference type="NCBI Taxonomy" id="168575"/>
    <lineage>
        <taxon>Eukaryota</taxon>
        <taxon>Viridiplantae</taxon>
        <taxon>Streptophyta</taxon>
        <taxon>Embryophyta</taxon>
        <taxon>Tracheophyta</taxon>
        <taxon>Spermatophyta</taxon>
        <taxon>Magnoliopsida</taxon>
        <taxon>eudicotyledons</taxon>
        <taxon>Gunneridae</taxon>
        <taxon>Pentapetalae</taxon>
        <taxon>rosids</taxon>
        <taxon>malvids</taxon>
        <taxon>Sapindales</taxon>
        <taxon>Sapindaceae</taxon>
        <taxon>Hippocastanoideae</taxon>
        <taxon>Acereae</taxon>
        <taxon>Dipteronia</taxon>
    </lineage>
</organism>
<keyword evidence="1" id="KW-0732">Signal</keyword>
<proteinExistence type="predicted"/>
<evidence type="ECO:0000313" key="3">
    <source>
        <dbReference type="Proteomes" id="UP001280121"/>
    </source>
</evidence>
<name>A0AAD9THT8_9ROSI</name>
<dbReference type="EMBL" id="JANJYI010000009">
    <property type="protein sequence ID" value="KAK2636380.1"/>
    <property type="molecule type" value="Genomic_DNA"/>
</dbReference>
<comment type="caution">
    <text evidence="2">The sequence shown here is derived from an EMBL/GenBank/DDBJ whole genome shotgun (WGS) entry which is preliminary data.</text>
</comment>
<keyword evidence="3" id="KW-1185">Reference proteome</keyword>
<feature type="signal peptide" evidence="1">
    <location>
        <begin position="1"/>
        <end position="18"/>
    </location>
</feature>
<dbReference type="Proteomes" id="UP001280121">
    <property type="component" value="Unassembled WGS sequence"/>
</dbReference>
<evidence type="ECO:0000256" key="1">
    <source>
        <dbReference type="SAM" id="SignalP"/>
    </source>
</evidence>